<name>A0A1I5SAB1_9BACT</name>
<keyword evidence="1" id="KW-0472">Membrane</keyword>
<evidence type="ECO:0000313" key="2">
    <source>
        <dbReference type="EMBL" id="SFP67497.1"/>
    </source>
</evidence>
<keyword evidence="1" id="KW-1133">Transmembrane helix</keyword>
<feature type="transmembrane region" description="Helical" evidence="1">
    <location>
        <begin position="128"/>
        <end position="150"/>
    </location>
</feature>
<dbReference type="Proteomes" id="UP000199031">
    <property type="component" value="Unassembled WGS sequence"/>
</dbReference>
<dbReference type="AlphaFoldDB" id="A0A1I5SAB1"/>
<dbReference type="STRING" id="1465490.SAMN05444277_101659"/>
<sequence length="182" mass="20830">MKILIGSIVGGIIIFIWQFLSWTMLNLHEPAQQFTPKQDSIMAYLNTQFDSSGGYFIPNLPKDASQDDMKKFEENAMGKPWVQIAYHKSYDASMGMNIARALITDIIIVLFFCWIISGFTVNSFGKTFLAALLTALIISLYSNYIIHIWYQTFDLEAHFIDNLVSWGAAGIWLGWWLNRKKA</sequence>
<proteinExistence type="predicted"/>
<feature type="transmembrane region" description="Helical" evidence="1">
    <location>
        <begin position="7"/>
        <end position="25"/>
    </location>
</feature>
<evidence type="ECO:0000256" key="1">
    <source>
        <dbReference type="SAM" id="Phobius"/>
    </source>
</evidence>
<feature type="transmembrane region" description="Helical" evidence="1">
    <location>
        <begin position="98"/>
        <end position="116"/>
    </location>
</feature>
<protein>
    <submittedName>
        <fullName evidence="2">Uncharacterized protein</fullName>
    </submittedName>
</protein>
<dbReference type="EMBL" id="FOXQ01000001">
    <property type="protein sequence ID" value="SFP67497.1"/>
    <property type="molecule type" value="Genomic_DNA"/>
</dbReference>
<dbReference type="RefSeq" id="WP_090654422.1">
    <property type="nucleotide sequence ID" value="NZ_FOXQ01000001.1"/>
</dbReference>
<evidence type="ECO:0000313" key="3">
    <source>
        <dbReference type="Proteomes" id="UP000199031"/>
    </source>
</evidence>
<keyword evidence="3" id="KW-1185">Reference proteome</keyword>
<dbReference type="OrthoDB" id="663225at2"/>
<organism evidence="2 3">
    <name type="scientific">Parafilimonas terrae</name>
    <dbReference type="NCBI Taxonomy" id="1465490"/>
    <lineage>
        <taxon>Bacteria</taxon>
        <taxon>Pseudomonadati</taxon>
        <taxon>Bacteroidota</taxon>
        <taxon>Chitinophagia</taxon>
        <taxon>Chitinophagales</taxon>
        <taxon>Chitinophagaceae</taxon>
        <taxon>Parafilimonas</taxon>
    </lineage>
</organism>
<reference evidence="2 3" key="1">
    <citation type="submission" date="2016-10" db="EMBL/GenBank/DDBJ databases">
        <authorList>
            <person name="de Groot N.N."/>
        </authorList>
    </citation>
    <scope>NUCLEOTIDE SEQUENCE [LARGE SCALE GENOMIC DNA]</scope>
    <source>
        <strain evidence="2 3">DSM 28286</strain>
    </source>
</reference>
<gene>
    <name evidence="2" type="ORF">SAMN05444277_101659</name>
</gene>
<accession>A0A1I5SAB1</accession>
<feature type="transmembrane region" description="Helical" evidence="1">
    <location>
        <begin position="162"/>
        <end position="178"/>
    </location>
</feature>
<keyword evidence="1" id="KW-0812">Transmembrane</keyword>